<evidence type="ECO:0000313" key="9">
    <source>
        <dbReference type="Proteomes" id="UP000053831"/>
    </source>
</evidence>
<reference evidence="8 9" key="1">
    <citation type="submission" date="2015-07" db="EMBL/GenBank/DDBJ databases">
        <title>The genome of the fungus Escovopsis weberi, a specialized disease agent of ant agriculture.</title>
        <authorList>
            <person name="de Man T.J."/>
            <person name="Stajich J.E."/>
            <person name="Kubicek C.P."/>
            <person name="Chenthamara K."/>
            <person name="Atanasova L."/>
            <person name="Druzhinina I.S."/>
            <person name="Birnbaum S."/>
            <person name="Barribeau S.M."/>
            <person name="Teiling C."/>
            <person name="Suen G."/>
            <person name="Currie C."/>
            <person name="Gerardo N.M."/>
        </authorList>
    </citation>
    <scope>NUCLEOTIDE SEQUENCE [LARGE SCALE GENOMIC DNA]</scope>
</reference>
<feature type="region of interest" description="Disordered" evidence="6">
    <location>
        <begin position="1"/>
        <end position="25"/>
    </location>
</feature>
<dbReference type="PROSITE" id="PS50048">
    <property type="entry name" value="ZN2_CY6_FUNGAL_2"/>
    <property type="match status" value="1"/>
</dbReference>
<evidence type="ECO:0000256" key="3">
    <source>
        <dbReference type="ARBA" id="ARBA00023015"/>
    </source>
</evidence>
<dbReference type="InterPro" id="IPR050815">
    <property type="entry name" value="TF_fung"/>
</dbReference>
<dbReference type="SMART" id="SM00066">
    <property type="entry name" value="GAL4"/>
    <property type="match status" value="1"/>
</dbReference>
<dbReference type="CDD" id="cd12148">
    <property type="entry name" value="fungal_TF_MHR"/>
    <property type="match status" value="1"/>
</dbReference>
<dbReference type="InterPro" id="IPR007219">
    <property type="entry name" value="XnlR_reg_dom"/>
</dbReference>
<dbReference type="InterPro" id="IPR036864">
    <property type="entry name" value="Zn2-C6_fun-type_DNA-bd_sf"/>
</dbReference>
<dbReference type="Pfam" id="PF00172">
    <property type="entry name" value="Zn_clus"/>
    <property type="match status" value="1"/>
</dbReference>
<protein>
    <submittedName>
        <fullName evidence="8">Putative transcriptional regulatory protein</fullName>
    </submittedName>
</protein>
<dbReference type="EMBL" id="LGSR01000020">
    <property type="protein sequence ID" value="KOS18591.1"/>
    <property type="molecule type" value="Genomic_DNA"/>
</dbReference>
<evidence type="ECO:0000256" key="2">
    <source>
        <dbReference type="ARBA" id="ARBA00022723"/>
    </source>
</evidence>
<evidence type="ECO:0000256" key="1">
    <source>
        <dbReference type="ARBA" id="ARBA00004123"/>
    </source>
</evidence>
<name>A0A0M8N2Q9_ESCWE</name>
<evidence type="ECO:0000313" key="8">
    <source>
        <dbReference type="EMBL" id="KOS18591.1"/>
    </source>
</evidence>
<dbReference type="GO" id="GO:0006351">
    <property type="term" value="P:DNA-templated transcription"/>
    <property type="evidence" value="ECO:0007669"/>
    <property type="project" value="InterPro"/>
</dbReference>
<feature type="compositionally biased region" description="Polar residues" evidence="6">
    <location>
        <begin position="117"/>
        <end position="131"/>
    </location>
</feature>
<dbReference type="AlphaFoldDB" id="A0A0M8N2Q9"/>
<feature type="domain" description="Zn(2)-C6 fungal-type" evidence="7">
    <location>
        <begin position="26"/>
        <end position="56"/>
    </location>
</feature>
<feature type="region of interest" description="Disordered" evidence="6">
    <location>
        <begin position="108"/>
        <end position="179"/>
    </location>
</feature>
<evidence type="ECO:0000256" key="6">
    <source>
        <dbReference type="SAM" id="MobiDB-lite"/>
    </source>
</evidence>
<keyword evidence="4" id="KW-0804">Transcription</keyword>
<accession>A0A0M8N2Q9</accession>
<dbReference type="PANTHER" id="PTHR47338">
    <property type="entry name" value="ZN(II)2CYS6 TRANSCRIPTION FACTOR (EUROFUNG)-RELATED"/>
    <property type="match status" value="1"/>
</dbReference>
<comment type="caution">
    <text evidence="8">The sequence shown here is derived from an EMBL/GenBank/DDBJ whole genome shotgun (WGS) entry which is preliminary data.</text>
</comment>
<feature type="region of interest" description="Disordered" evidence="6">
    <location>
        <begin position="750"/>
        <end position="771"/>
    </location>
</feature>
<dbReference type="SUPFAM" id="SSF57701">
    <property type="entry name" value="Zn2/Cys6 DNA-binding domain"/>
    <property type="match status" value="1"/>
</dbReference>
<evidence type="ECO:0000256" key="4">
    <source>
        <dbReference type="ARBA" id="ARBA00023163"/>
    </source>
</evidence>
<dbReference type="Gene3D" id="4.10.240.10">
    <property type="entry name" value="Zn(2)-C6 fungal-type DNA-binding domain"/>
    <property type="match status" value="1"/>
</dbReference>
<dbReference type="OrthoDB" id="4456959at2759"/>
<sequence>MDQASSDSRRSPGDNEGSPPPDDLPACLSCRRRKSRCSRERPSCAQCTKIGAECQYVVKQKPGIKAGAVDSLGRRLEVLEQIMLDGSGNAKAQLVALLGDSNGHHAGNGPFPLSFAPSRQRQGSPTDNESLTAAARNGLADADADSGHPRKRQRIGQGEDQEDDDDEDEDDDEPWMPPLPSFPLLEAVVEAHFQTIHHWIPILHEMRFRARLKDPAQRKRLTVLLHALLSAAIKYVDPGPFGMTASDVTRQIRTSRRAVVTHAMESLSVENTQALVILAFDYIGSGLMTKAWPVIGSLTRIVDYLQLTTEACEDSSPEQPLLRPLAILERPRDWTEAEERRRLFWTVFLLDSWHTSLTSDDVRRRLPCGGGLWARSEPVSTPLFGIWDKAAARLGNSISTRPALYSSPQAGLHHAKADGQGDAEPDTSKLGAFAYCIEATENLSQVTSFFLRQGVDFSDRHEVKNWLTRFKELDLRLVHWKMFLPRQWQDSDVSRDSLTIKMDPNLTLAHISHNTCMILLHQHVAYPPARWRGVVKLPSACSAETCHLAAVETASIVGKYLRFMGGIVNGQFAFCAFVAARILLVHWRSSPSHALAPEFAGLVHSLEAMSAKFRGFHRLSPSSSSSSSSSSSTTTTATTTCHPGTARDLAGGYAARLRQWRSQCVNGTTLLGTAPAEILCDARHYILPSNGTDRGDQPSGFEAYRSAGVPSPAQGSDQHSGIFLSHPHRSPTHHARFLGTYDAHQMRSVPADGCDTSPRSQAGTIDQSPMGTAGHIRNAGIMAAGESVTTASCTLMDGMSTANGFAHGQPPMLEEDELTAMSHMLLGDQFLEMDRVITLQGTDFFSFEAGRPGLSR</sequence>
<dbReference type="GO" id="GO:0008270">
    <property type="term" value="F:zinc ion binding"/>
    <property type="evidence" value="ECO:0007669"/>
    <property type="project" value="InterPro"/>
</dbReference>
<evidence type="ECO:0000259" key="7">
    <source>
        <dbReference type="PROSITE" id="PS50048"/>
    </source>
</evidence>
<feature type="compositionally biased region" description="Polar residues" evidence="6">
    <location>
        <begin position="757"/>
        <end position="770"/>
    </location>
</feature>
<feature type="compositionally biased region" description="Acidic residues" evidence="6">
    <location>
        <begin position="159"/>
        <end position="174"/>
    </location>
</feature>
<dbReference type="PANTHER" id="PTHR47338:SF23">
    <property type="entry name" value="ZN(II)2CYS6 TRANSCRIPTION FACTOR (EUROFUNG)"/>
    <property type="match status" value="1"/>
</dbReference>
<dbReference type="GO" id="GO:0000981">
    <property type="term" value="F:DNA-binding transcription factor activity, RNA polymerase II-specific"/>
    <property type="evidence" value="ECO:0007669"/>
    <property type="project" value="InterPro"/>
</dbReference>
<evidence type="ECO:0000256" key="5">
    <source>
        <dbReference type="ARBA" id="ARBA00023242"/>
    </source>
</evidence>
<dbReference type="STRING" id="150374.A0A0M8N2Q9"/>
<dbReference type="InterPro" id="IPR001138">
    <property type="entry name" value="Zn2Cys6_DnaBD"/>
</dbReference>
<dbReference type="Pfam" id="PF04082">
    <property type="entry name" value="Fungal_trans"/>
    <property type="match status" value="1"/>
</dbReference>
<gene>
    <name evidence="8" type="ORF">ESCO_001407</name>
</gene>
<dbReference type="PROSITE" id="PS00463">
    <property type="entry name" value="ZN2_CY6_FUNGAL_1"/>
    <property type="match status" value="1"/>
</dbReference>
<feature type="compositionally biased region" description="Low complexity" evidence="6">
    <location>
        <begin position="620"/>
        <end position="640"/>
    </location>
</feature>
<dbReference type="GO" id="GO:0005634">
    <property type="term" value="C:nucleus"/>
    <property type="evidence" value="ECO:0007669"/>
    <property type="project" value="UniProtKB-SubCell"/>
</dbReference>
<organism evidence="8 9">
    <name type="scientific">Escovopsis weberi</name>
    <dbReference type="NCBI Taxonomy" id="150374"/>
    <lineage>
        <taxon>Eukaryota</taxon>
        <taxon>Fungi</taxon>
        <taxon>Dikarya</taxon>
        <taxon>Ascomycota</taxon>
        <taxon>Pezizomycotina</taxon>
        <taxon>Sordariomycetes</taxon>
        <taxon>Hypocreomycetidae</taxon>
        <taxon>Hypocreales</taxon>
        <taxon>Hypocreaceae</taxon>
        <taxon>Escovopsis</taxon>
    </lineage>
</organism>
<keyword evidence="5" id="KW-0539">Nucleus</keyword>
<dbReference type="Proteomes" id="UP000053831">
    <property type="component" value="Unassembled WGS sequence"/>
</dbReference>
<comment type="subcellular location">
    <subcellularLocation>
        <location evidence="1">Nucleus</location>
    </subcellularLocation>
</comment>
<dbReference type="GO" id="GO:0003677">
    <property type="term" value="F:DNA binding"/>
    <property type="evidence" value="ECO:0007669"/>
    <property type="project" value="InterPro"/>
</dbReference>
<keyword evidence="3" id="KW-0805">Transcription regulation</keyword>
<keyword evidence="9" id="KW-1185">Reference proteome</keyword>
<proteinExistence type="predicted"/>
<keyword evidence="2" id="KW-0479">Metal-binding</keyword>
<feature type="region of interest" description="Disordered" evidence="6">
    <location>
        <begin position="620"/>
        <end position="643"/>
    </location>
</feature>